<dbReference type="Proteomes" id="UP000706151">
    <property type="component" value="Unassembled WGS sequence"/>
</dbReference>
<evidence type="ECO:0000259" key="3">
    <source>
        <dbReference type="Pfam" id="PF01510"/>
    </source>
</evidence>
<dbReference type="Gene3D" id="3.40.50.1460">
    <property type="match status" value="1"/>
</dbReference>
<dbReference type="PANTHER" id="PTHR48104:SF30">
    <property type="entry name" value="METACASPASE-1"/>
    <property type="match status" value="1"/>
</dbReference>
<dbReference type="SUPFAM" id="SSF52129">
    <property type="entry name" value="Caspase-like"/>
    <property type="match status" value="1"/>
</dbReference>
<dbReference type="SUPFAM" id="SSF55846">
    <property type="entry name" value="N-acetylmuramoyl-L-alanine amidase-like"/>
    <property type="match status" value="1"/>
</dbReference>
<comment type="caution">
    <text evidence="4">The sequence shown here is derived from an EMBL/GenBank/DDBJ whole genome shotgun (WGS) entry which is preliminary data.</text>
</comment>
<gene>
    <name evidence="4" type="ORF">IPK02_13475</name>
</gene>
<accession>A0A935TCG9</accession>
<dbReference type="EMBL" id="JADJOT010000009">
    <property type="protein sequence ID" value="MBK7954873.1"/>
    <property type="molecule type" value="Genomic_DNA"/>
</dbReference>
<evidence type="ECO:0000313" key="4">
    <source>
        <dbReference type="EMBL" id="MBK7954873.1"/>
    </source>
</evidence>
<sequence length="946" mass="102334">MPKPFHQINVEQFAELLEKFPFTRSIESVHMHHTWRPSHSQYKGLSTIESMWEFHTKKNGWSDIAQHVSIAPDGSLWTGRNWNQPPASAAGFNGNSKAGPFMFEIIGDFDVGQDPFAGEQKHTVLSVIALVQKRFKLTPETLRFHNSMSAKTCPGKAIDYQTTLRETAEIRAQLDAQPATRATAKNFPFNDSARAIFQVIDTLRVPAAATVADRDVEGCRHDHQAEEEFSRNTVAGPTPDGTRGGGDQLTPEVLHQLQPHVINLNLGRLSSGGRFKTRAADVDAIFEDHLPAWAAQRDGKIPIVLYAHGGLTSEEAGLLTALEQVDWWKANGAYPIHFVWETGLLETLGQILQPGRQRGIDFAAPSDFLIESLARSLGGVKIWSGMKVSAERASDAQGGARYAARKLKEFCDAHKDRVELHAVGHSAGSIFHAHFVPAAIEEGVPNFRSLHFLAPAIRVDTFEQQLLAKIGQGKGVEQLSVFTMARAFEEDDNCFSIYRKSLLYLIYYGLEADRKTPILGLEDSIRANAKLKRLFNLDRKGNVGGEVIWSVSKDQTGRSATTSRSHGGFDNDAPTMQSVAQRILDKEVTPFTGTERRGLSVLTSLSSLDPALAEFLRPPASFPQAPLVLAPNATAPSTVGGRRRAMCIGIDRYPTAPLGGCANDARAWRETFLGLGFEVPTLLLDEQATRSAIVGQLSDLIRGSRAGDVLAFQFAGHGTQLPDLDGDETDGDSAGQDEALCPVDFDQGHFVIDDDLGAIFNTIPDGVSVTVFTDCCHSGTITRFAIGTPTAATSAGSVKKRFVTATPEMKAAHAAFRATLGGSRAAPVRGGAYDQAREVLFCACRASEEALESDGHGHFTTQATRVLAAGIGVLTNADFQNRVISAFGPNPRQNPELHCASSLRTGLLLASAAAGGRTAVSRPGSLAAPREDLARLLEDAARLVRG</sequence>
<feature type="domain" description="Peptidase C14 caspase" evidence="2">
    <location>
        <begin position="642"/>
        <end position="900"/>
    </location>
</feature>
<dbReference type="GO" id="GO:0009253">
    <property type="term" value="P:peptidoglycan catabolic process"/>
    <property type="evidence" value="ECO:0007669"/>
    <property type="project" value="InterPro"/>
</dbReference>
<dbReference type="InterPro" id="IPR011600">
    <property type="entry name" value="Pept_C14_caspase"/>
</dbReference>
<dbReference type="GO" id="GO:0004197">
    <property type="term" value="F:cysteine-type endopeptidase activity"/>
    <property type="evidence" value="ECO:0007669"/>
    <property type="project" value="InterPro"/>
</dbReference>
<organism evidence="4 5">
    <name type="scientific">Candidatus Accumulibacter affinis</name>
    <dbReference type="NCBI Taxonomy" id="2954384"/>
    <lineage>
        <taxon>Bacteria</taxon>
        <taxon>Pseudomonadati</taxon>
        <taxon>Pseudomonadota</taxon>
        <taxon>Betaproteobacteria</taxon>
        <taxon>Candidatus Accumulibacter</taxon>
    </lineage>
</organism>
<dbReference type="InterPro" id="IPR036505">
    <property type="entry name" value="Amidase/PGRP_sf"/>
</dbReference>
<dbReference type="GO" id="GO:0006508">
    <property type="term" value="P:proteolysis"/>
    <property type="evidence" value="ECO:0007669"/>
    <property type="project" value="InterPro"/>
</dbReference>
<feature type="domain" description="N-acetylmuramoyl-L-alanine amidase" evidence="3">
    <location>
        <begin position="24"/>
        <end position="156"/>
    </location>
</feature>
<proteinExistence type="predicted"/>
<protein>
    <submittedName>
        <fullName evidence="4">Caspase family protein</fullName>
    </submittedName>
</protein>
<name>A0A935TCG9_9PROT</name>
<evidence type="ECO:0000256" key="1">
    <source>
        <dbReference type="SAM" id="MobiDB-lite"/>
    </source>
</evidence>
<dbReference type="Gene3D" id="3.40.80.10">
    <property type="entry name" value="Peptidoglycan recognition protein-like"/>
    <property type="match status" value="1"/>
</dbReference>
<dbReference type="InterPro" id="IPR029030">
    <property type="entry name" value="Caspase-like_dom_sf"/>
</dbReference>
<reference evidence="4 5" key="1">
    <citation type="submission" date="2020-10" db="EMBL/GenBank/DDBJ databases">
        <title>Connecting structure to function with the recovery of over 1000 high-quality activated sludge metagenome-assembled genomes encoding full-length rRNA genes using long-read sequencing.</title>
        <authorList>
            <person name="Singleton C.M."/>
            <person name="Petriglieri F."/>
            <person name="Kristensen J.M."/>
            <person name="Kirkegaard R.H."/>
            <person name="Michaelsen T.Y."/>
            <person name="Andersen M.H."/>
            <person name="Karst S.M."/>
            <person name="Dueholm M.S."/>
            <person name="Nielsen P.H."/>
            <person name="Albertsen M."/>
        </authorList>
    </citation>
    <scope>NUCLEOTIDE SEQUENCE [LARGE SCALE GENOMIC DNA]</scope>
    <source>
        <strain evidence="4">Fred_18-Q3-R57-64_BAT3C.720</strain>
    </source>
</reference>
<dbReference type="Pfam" id="PF00656">
    <property type="entry name" value="Peptidase_C14"/>
    <property type="match status" value="1"/>
</dbReference>
<feature type="region of interest" description="Disordered" evidence="1">
    <location>
        <begin position="224"/>
        <end position="248"/>
    </location>
</feature>
<dbReference type="PANTHER" id="PTHR48104">
    <property type="entry name" value="METACASPASE-4"/>
    <property type="match status" value="1"/>
</dbReference>
<dbReference type="CDD" id="cd06583">
    <property type="entry name" value="PGRP"/>
    <property type="match status" value="1"/>
</dbReference>
<dbReference type="Pfam" id="PF01510">
    <property type="entry name" value="Amidase_2"/>
    <property type="match status" value="1"/>
</dbReference>
<dbReference type="InterPro" id="IPR050452">
    <property type="entry name" value="Metacaspase"/>
</dbReference>
<evidence type="ECO:0000259" key="2">
    <source>
        <dbReference type="Pfam" id="PF00656"/>
    </source>
</evidence>
<dbReference type="InterPro" id="IPR002502">
    <property type="entry name" value="Amidase_domain"/>
</dbReference>
<dbReference type="AlphaFoldDB" id="A0A935TCG9"/>
<dbReference type="GO" id="GO:0008745">
    <property type="term" value="F:N-acetylmuramoyl-L-alanine amidase activity"/>
    <property type="evidence" value="ECO:0007669"/>
    <property type="project" value="InterPro"/>
</dbReference>
<dbReference type="GO" id="GO:0005737">
    <property type="term" value="C:cytoplasm"/>
    <property type="evidence" value="ECO:0007669"/>
    <property type="project" value="TreeGrafter"/>
</dbReference>
<evidence type="ECO:0000313" key="5">
    <source>
        <dbReference type="Proteomes" id="UP000706151"/>
    </source>
</evidence>